<dbReference type="RefSeq" id="WP_209241184.1">
    <property type="nucleotide sequence ID" value="NZ_JADKMA010000109.1"/>
</dbReference>
<accession>A0ABS3XGC5</accession>
<keyword evidence="1" id="KW-0326">Glycosidase</keyword>
<feature type="signal peptide" evidence="1">
    <location>
        <begin position="1"/>
        <end position="26"/>
    </location>
</feature>
<keyword evidence="1" id="KW-0732">Signal</keyword>
<dbReference type="PANTHER" id="PTHR34876:SF4">
    <property type="entry name" value="1,4-BETA-D-GLUCAN CELLOBIOHYDROLASE C-RELATED"/>
    <property type="match status" value="1"/>
</dbReference>
<dbReference type="PROSITE" id="PS51257">
    <property type="entry name" value="PROKAR_LIPOPROTEIN"/>
    <property type="match status" value="1"/>
</dbReference>
<reference evidence="2 3" key="1">
    <citation type="submission" date="2020-11" db="EMBL/GenBank/DDBJ databases">
        <title>Streptomyces spirodelae sp. nov., isolated from duckweed.</title>
        <authorList>
            <person name="Saimee Y."/>
            <person name="Duangmal K."/>
        </authorList>
    </citation>
    <scope>NUCLEOTIDE SEQUENCE [LARGE SCALE GENOMIC DNA]</scope>
    <source>
        <strain evidence="2 3">S16-07</strain>
    </source>
</reference>
<dbReference type="InterPro" id="IPR016288">
    <property type="entry name" value="Beta_cellobiohydrolase"/>
</dbReference>
<feature type="chain" id="PRO_5044977001" description="Glucanase" evidence="1">
    <location>
        <begin position="27"/>
        <end position="338"/>
    </location>
</feature>
<protein>
    <recommendedName>
        <fullName evidence="1">Glucanase</fullName>
        <ecNumber evidence="1">3.2.1.-</ecNumber>
    </recommendedName>
</protein>
<dbReference type="GO" id="GO:0016787">
    <property type="term" value="F:hydrolase activity"/>
    <property type="evidence" value="ECO:0007669"/>
    <property type="project" value="UniProtKB-KW"/>
</dbReference>
<organism evidence="2 3">
    <name type="scientific">Streptomyces oryzae</name>
    <dbReference type="NCBI Taxonomy" id="1434886"/>
    <lineage>
        <taxon>Bacteria</taxon>
        <taxon>Bacillati</taxon>
        <taxon>Actinomycetota</taxon>
        <taxon>Actinomycetes</taxon>
        <taxon>Kitasatosporales</taxon>
        <taxon>Streptomycetaceae</taxon>
        <taxon>Streptomyces</taxon>
    </lineage>
</organism>
<dbReference type="PRINTS" id="PR00733">
    <property type="entry name" value="GLHYDRLASE6"/>
</dbReference>
<dbReference type="PANTHER" id="PTHR34876">
    <property type="match status" value="1"/>
</dbReference>
<keyword evidence="1" id="KW-0119">Carbohydrate metabolism</keyword>
<keyword evidence="1" id="KW-0136">Cellulose degradation</keyword>
<dbReference type="EC" id="3.2.1.-" evidence="1"/>
<dbReference type="InterPro" id="IPR036434">
    <property type="entry name" value="Beta_cellobiohydrolase_sf"/>
</dbReference>
<keyword evidence="3" id="KW-1185">Reference proteome</keyword>
<dbReference type="EMBL" id="JADKMA010000109">
    <property type="protein sequence ID" value="MBO8194077.1"/>
    <property type="molecule type" value="Genomic_DNA"/>
</dbReference>
<dbReference type="Pfam" id="PF01341">
    <property type="entry name" value="Glyco_hydro_6"/>
    <property type="match status" value="1"/>
</dbReference>
<dbReference type="PIRSF" id="PIRSF001100">
    <property type="entry name" value="Beta_cellobiohydrolase"/>
    <property type="match status" value="1"/>
</dbReference>
<evidence type="ECO:0000313" key="2">
    <source>
        <dbReference type="EMBL" id="MBO8194077.1"/>
    </source>
</evidence>
<comment type="similarity">
    <text evidence="1">Belongs to the glycosyl hydrolase family 6.</text>
</comment>
<comment type="caution">
    <text evidence="2">The sequence shown here is derived from an EMBL/GenBank/DDBJ whole genome shotgun (WGS) entry which is preliminary data.</text>
</comment>
<dbReference type="Gene3D" id="3.20.20.40">
    <property type="entry name" value="1, 4-beta cellobiohydrolase"/>
    <property type="match status" value="1"/>
</dbReference>
<evidence type="ECO:0000256" key="1">
    <source>
        <dbReference type="RuleBase" id="RU361186"/>
    </source>
</evidence>
<dbReference type="Proteomes" id="UP001519064">
    <property type="component" value="Unassembled WGS sequence"/>
</dbReference>
<proteinExistence type="inferred from homology"/>
<dbReference type="SUPFAM" id="SSF51989">
    <property type="entry name" value="Glycosyl hydrolases family 6, cellulases"/>
    <property type="match status" value="1"/>
</dbReference>
<sequence>MYGRAHRLLAAGTTVAALLLAGCSSGGGSGDDEQAGPTVRQRPKSVAPYWVDPEGNAARQARTYAEDGEAGQAAQLEKIARQPAAEWIDAADPRGHTARVTKAAAAADRSALLVLYNVPHRDCGQYSKGGADDAAAYRRWVDDVAEGIGDRAATVIVEPDALAHTVSGDCAAPELKEERYGLLSGAVDRLKQLPDTKVYLDAGNPDWVRDPGALVEPLNRSGIDKADGFALNVSNFQTTASNVAYGEKLSAKAGGKHFVIDTSRNGNGPLRGGGEESWCNPRGRALGEAPTTRTGHKAVDAYLWVKRPGESDGQCRGGPSPGTWWPSYALELARNTKG</sequence>
<keyword evidence="1 2" id="KW-0378">Hydrolase</keyword>
<evidence type="ECO:0000313" key="3">
    <source>
        <dbReference type="Proteomes" id="UP001519064"/>
    </source>
</evidence>
<keyword evidence="1" id="KW-0624">Polysaccharide degradation</keyword>
<name>A0ABS3XGC5_9ACTN</name>
<gene>
    <name evidence="2" type="ORF">ITI46_20770</name>
</gene>